<evidence type="ECO:0000313" key="2">
    <source>
        <dbReference type="EMBL" id="CAG7828387.1"/>
    </source>
</evidence>
<name>A0A8J2PG70_9HEXA</name>
<organism evidence="2 3">
    <name type="scientific">Allacma fusca</name>
    <dbReference type="NCBI Taxonomy" id="39272"/>
    <lineage>
        <taxon>Eukaryota</taxon>
        <taxon>Metazoa</taxon>
        <taxon>Ecdysozoa</taxon>
        <taxon>Arthropoda</taxon>
        <taxon>Hexapoda</taxon>
        <taxon>Collembola</taxon>
        <taxon>Symphypleona</taxon>
        <taxon>Sminthuridae</taxon>
        <taxon>Allacma</taxon>
    </lineage>
</organism>
<keyword evidence="1" id="KW-0812">Transmembrane</keyword>
<sequence length="224" mass="25951">VLKWIVSSNQPFLEVESPQLRELFLYANSKAKMPSGTTIQRDIMSAHVKEKLGKISELKTIQGKFRKKIFPGPNSIWNETDRVFCNKLAPQIKSINYFSKTYDKIAGIYAVFTVFTCILAVMEIGRAVLHNSPEVFMEYFYVGSFVIFSPLLAYVGNYMKQKVERSRENLFNIYELSTQEHESACVNPNLETTTKWLLGWKWNFTARNLFDVDYKIFGVVRLNV</sequence>
<comment type="caution">
    <text evidence="2">The sequence shown here is derived from an EMBL/GenBank/DDBJ whole genome shotgun (WGS) entry which is preliminary data.</text>
</comment>
<accession>A0A8J2PG70</accession>
<keyword evidence="1" id="KW-1133">Transmembrane helix</keyword>
<evidence type="ECO:0000313" key="3">
    <source>
        <dbReference type="Proteomes" id="UP000708208"/>
    </source>
</evidence>
<feature type="transmembrane region" description="Helical" evidence="1">
    <location>
        <begin position="106"/>
        <end position="127"/>
    </location>
</feature>
<feature type="transmembrane region" description="Helical" evidence="1">
    <location>
        <begin position="139"/>
        <end position="159"/>
    </location>
</feature>
<evidence type="ECO:0000256" key="1">
    <source>
        <dbReference type="SAM" id="Phobius"/>
    </source>
</evidence>
<gene>
    <name evidence="2" type="ORF">AFUS01_LOCUS38317</name>
</gene>
<dbReference type="EMBL" id="CAJVCH010547290">
    <property type="protein sequence ID" value="CAG7828387.1"/>
    <property type="molecule type" value="Genomic_DNA"/>
</dbReference>
<keyword evidence="1" id="KW-0472">Membrane</keyword>
<dbReference type="Proteomes" id="UP000708208">
    <property type="component" value="Unassembled WGS sequence"/>
</dbReference>
<reference evidence="2" key="1">
    <citation type="submission" date="2021-06" db="EMBL/GenBank/DDBJ databases">
        <authorList>
            <person name="Hodson N. C."/>
            <person name="Mongue J. A."/>
            <person name="Jaron S. K."/>
        </authorList>
    </citation>
    <scope>NUCLEOTIDE SEQUENCE</scope>
</reference>
<dbReference type="AlphaFoldDB" id="A0A8J2PG70"/>
<protein>
    <submittedName>
        <fullName evidence="2">Uncharacterized protein</fullName>
    </submittedName>
</protein>
<keyword evidence="3" id="KW-1185">Reference proteome</keyword>
<feature type="non-terminal residue" evidence="2">
    <location>
        <position position="1"/>
    </location>
</feature>
<proteinExistence type="predicted"/>